<gene>
    <name evidence="2" type="ORF">CANTEDRAFT_115581</name>
</gene>
<reference evidence="2 3" key="1">
    <citation type="journal article" date="2011" name="Proc. Natl. Acad. Sci. U.S.A.">
        <title>Comparative genomics of xylose-fermenting fungi for enhanced biofuel production.</title>
        <authorList>
            <person name="Wohlbach D.J."/>
            <person name="Kuo A."/>
            <person name="Sato T.K."/>
            <person name="Potts K.M."/>
            <person name="Salamov A.A."/>
            <person name="LaButti K.M."/>
            <person name="Sun H."/>
            <person name="Clum A."/>
            <person name="Pangilinan J.L."/>
            <person name="Lindquist E.A."/>
            <person name="Lucas S."/>
            <person name="Lapidus A."/>
            <person name="Jin M."/>
            <person name="Gunawan C."/>
            <person name="Balan V."/>
            <person name="Dale B.E."/>
            <person name="Jeffries T.W."/>
            <person name="Zinkel R."/>
            <person name="Barry K.W."/>
            <person name="Grigoriev I.V."/>
            <person name="Gasch A.P."/>
        </authorList>
    </citation>
    <scope>NUCLEOTIDE SEQUENCE [LARGE SCALE GENOMIC DNA]</scope>
    <source>
        <strain evidence="2">ATCC 10573</strain>
        <strain evidence="3">ATCC 10573 / BCRC 21748 / CBS 615 / JCM 9827 / NBRC 10315 / NRRL Y-1498 / VKM Y-70</strain>
    </source>
</reference>
<name>G3BB16_CANTC</name>
<dbReference type="Pfam" id="PF12622">
    <property type="entry name" value="NpwBP"/>
    <property type="match status" value="1"/>
</dbReference>
<keyword evidence="3" id="KW-1185">Reference proteome</keyword>
<evidence type="ECO:0000256" key="1">
    <source>
        <dbReference type="SAM" id="MobiDB-lite"/>
    </source>
</evidence>
<feature type="compositionally biased region" description="Basic residues" evidence="1">
    <location>
        <begin position="20"/>
        <end position="29"/>
    </location>
</feature>
<dbReference type="GeneID" id="18247923"/>
<dbReference type="Proteomes" id="UP000000707">
    <property type="component" value="Unassembled WGS sequence"/>
</dbReference>
<dbReference type="eggNOG" id="ENOG502T74Z">
    <property type="taxonomic scope" value="Eukaryota"/>
</dbReference>
<accession>G3BB16</accession>
<dbReference type="OrthoDB" id="4091959at2759"/>
<dbReference type="STRING" id="590646.G3BB16"/>
<evidence type="ECO:0000313" key="2">
    <source>
        <dbReference type="EMBL" id="EGV62782.1"/>
    </source>
</evidence>
<dbReference type="RefSeq" id="XP_006688953.1">
    <property type="nucleotide sequence ID" value="XM_006688890.1"/>
</dbReference>
<dbReference type="KEGG" id="cten:18247923"/>
<proteinExistence type="predicted"/>
<protein>
    <submittedName>
        <fullName evidence="2">Uncharacterized protein</fullName>
    </submittedName>
</protein>
<evidence type="ECO:0000313" key="3">
    <source>
        <dbReference type="Proteomes" id="UP000000707"/>
    </source>
</evidence>
<dbReference type="EMBL" id="GL996527">
    <property type="protein sequence ID" value="EGV62783.1"/>
    <property type="molecule type" value="Genomic_DNA"/>
</dbReference>
<dbReference type="HOGENOM" id="CLU_091756_0_0_1"/>
<sequence>MIRKNYSLAAELKKQESKKQNKIRARQKQQHSLDKLKNTDPIALYKKIQRLKENSLDKQDKYLKGLEADWQFILKNGLHKDKVEGFLKTVEKESAEREVLRNKLWGSQSVYFNPELNPLGKVPDPQRLPPGITTPIGNHTLPLKPTLKKTYAPDPIIEQLNITPPEGAPPQFYKQVYNTGRHHVTSIESDDPPKRFRSL</sequence>
<organism evidence="3">
    <name type="scientific">Candida tenuis (strain ATCC 10573 / BCRC 21748 / CBS 615 / JCM 9827 / NBRC 10315 / NRRL Y-1498 / VKM Y-70)</name>
    <name type="common">Yeast</name>
    <name type="synonym">Yamadazyma tenuis</name>
    <dbReference type="NCBI Taxonomy" id="590646"/>
    <lineage>
        <taxon>Eukaryota</taxon>
        <taxon>Fungi</taxon>
        <taxon>Dikarya</taxon>
        <taxon>Ascomycota</taxon>
        <taxon>Saccharomycotina</taxon>
        <taxon>Pichiomycetes</taxon>
        <taxon>Debaryomycetaceae</taxon>
        <taxon>Yamadazyma</taxon>
    </lineage>
</organism>
<dbReference type="AlphaFoldDB" id="G3BB16"/>
<feature type="region of interest" description="Disordered" evidence="1">
    <location>
        <begin position="13"/>
        <end position="36"/>
    </location>
</feature>
<dbReference type="EMBL" id="GL996527">
    <property type="protein sequence ID" value="EGV62782.1"/>
    <property type="molecule type" value="Genomic_DNA"/>
</dbReference>